<sequence length="73" mass="7690">MAKRNTAADAAGLVGALVLLALLIMFVPWLVMLLFGVWHSIRPAVPAIGFGEAWLLVVIAGLLTAPAHSKKSN</sequence>
<keyword evidence="1" id="KW-0812">Transmembrane</keyword>
<dbReference type="EMBL" id="MK450433">
    <property type="protein sequence ID" value="QAX95014.1"/>
    <property type="molecule type" value="Genomic_DNA"/>
</dbReference>
<reference evidence="2 3" key="1">
    <citation type="submission" date="2019-01" db="EMBL/GenBank/DDBJ databases">
        <authorList>
            <person name="Layton S.R."/>
            <person name="Mercado N.B."/>
            <person name="Kim T."/>
            <person name="Hughes L.E."/>
            <person name="Garlena R.A."/>
            <person name="Russell D.A."/>
            <person name="Pope W.H."/>
            <person name="Jacobs-Sera D."/>
            <person name="Hatfull G.F."/>
        </authorList>
    </citation>
    <scope>NUCLEOTIDE SEQUENCE [LARGE SCALE GENOMIC DNA]</scope>
</reference>
<keyword evidence="1" id="KW-0472">Membrane</keyword>
<proteinExistence type="predicted"/>
<feature type="transmembrane region" description="Helical" evidence="1">
    <location>
        <begin position="44"/>
        <end position="65"/>
    </location>
</feature>
<evidence type="ECO:0000313" key="3">
    <source>
        <dbReference type="Proteomes" id="UP000289178"/>
    </source>
</evidence>
<feature type="transmembrane region" description="Helical" evidence="1">
    <location>
        <begin position="12"/>
        <end position="38"/>
    </location>
</feature>
<evidence type="ECO:0000256" key="1">
    <source>
        <dbReference type="SAM" id="Phobius"/>
    </source>
</evidence>
<accession>A0A411B3V2</accession>
<dbReference type="Proteomes" id="UP000289178">
    <property type="component" value="Segment"/>
</dbReference>
<gene>
    <name evidence="2" type="primary">26</name>
    <name evidence="2" type="ORF">SEA_SEBASTISAURUS_26</name>
</gene>
<protein>
    <submittedName>
        <fullName evidence="2">Uncharacterized protein</fullName>
    </submittedName>
</protein>
<name>A0A411B3V2_9CAUD</name>
<keyword evidence="3" id="KW-1185">Reference proteome</keyword>
<keyword evidence="1" id="KW-1133">Transmembrane helix</keyword>
<organism evidence="2 3">
    <name type="scientific">Streptomyces phage Sebastisaurus</name>
    <dbReference type="NCBI Taxonomy" id="2510572"/>
    <lineage>
        <taxon>Viruses</taxon>
        <taxon>Duplodnaviria</taxon>
        <taxon>Heunggongvirae</taxon>
        <taxon>Uroviricota</taxon>
        <taxon>Caudoviricetes</taxon>
        <taxon>Colingsworthviridae</taxon>
        <taxon>Sebastisaurusvirus</taxon>
        <taxon>Sebastisaurusvirus sebastisaurus</taxon>
    </lineage>
</organism>
<evidence type="ECO:0000313" key="2">
    <source>
        <dbReference type="EMBL" id="QAX95014.1"/>
    </source>
</evidence>